<name>A0A2P2N443_RHIMU</name>
<proteinExistence type="predicted"/>
<dbReference type="AlphaFoldDB" id="A0A2P2N443"/>
<reference evidence="1" key="1">
    <citation type="submission" date="2018-02" db="EMBL/GenBank/DDBJ databases">
        <title>Rhizophora mucronata_Transcriptome.</title>
        <authorList>
            <person name="Meera S.P."/>
            <person name="Sreeshan A."/>
            <person name="Augustine A."/>
        </authorList>
    </citation>
    <scope>NUCLEOTIDE SEQUENCE</scope>
    <source>
        <tissue evidence="1">Leaf</tissue>
    </source>
</reference>
<organism evidence="1">
    <name type="scientific">Rhizophora mucronata</name>
    <name type="common">Asiatic mangrove</name>
    <dbReference type="NCBI Taxonomy" id="61149"/>
    <lineage>
        <taxon>Eukaryota</taxon>
        <taxon>Viridiplantae</taxon>
        <taxon>Streptophyta</taxon>
        <taxon>Embryophyta</taxon>
        <taxon>Tracheophyta</taxon>
        <taxon>Spermatophyta</taxon>
        <taxon>Magnoliopsida</taxon>
        <taxon>eudicotyledons</taxon>
        <taxon>Gunneridae</taxon>
        <taxon>Pentapetalae</taxon>
        <taxon>rosids</taxon>
        <taxon>fabids</taxon>
        <taxon>Malpighiales</taxon>
        <taxon>Rhizophoraceae</taxon>
        <taxon>Rhizophora</taxon>
    </lineage>
</organism>
<sequence length="43" mass="5126">MQYFFHLKGCYLTRDSLLDTEDTSQLHSHCNVHFCTLSCQFRV</sequence>
<dbReference type="EMBL" id="GGEC01056788">
    <property type="protein sequence ID" value="MBX37272.1"/>
    <property type="molecule type" value="Transcribed_RNA"/>
</dbReference>
<protein>
    <submittedName>
        <fullName evidence="1">Uncharacterized protein</fullName>
    </submittedName>
</protein>
<evidence type="ECO:0000313" key="1">
    <source>
        <dbReference type="EMBL" id="MBX37272.1"/>
    </source>
</evidence>
<accession>A0A2P2N443</accession>